<dbReference type="InterPro" id="IPR018394">
    <property type="entry name" value="DNA_photolyase_1_CS_C"/>
</dbReference>
<dbReference type="Pfam" id="PF03441">
    <property type="entry name" value="FAD_binding_7"/>
    <property type="match status" value="1"/>
</dbReference>
<keyword evidence="5 8" id="KW-0274">FAD</keyword>
<dbReference type="RefSeq" id="WP_068005621.1">
    <property type="nucleotide sequence ID" value="NZ_FOFM01000002.1"/>
</dbReference>
<dbReference type="SUPFAM" id="SSF52425">
    <property type="entry name" value="Cryptochrome/photolyase, N-terminal domain"/>
    <property type="match status" value="1"/>
</dbReference>
<evidence type="ECO:0000259" key="11">
    <source>
        <dbReference type="PROSITE" id="PS51645"/>
    </source>
</evidence>
<feature type="binding site" evidence="8">
    <location>
        <begin position="369"/>
        <end position="371"/>
    </location>
    <ligand>
        <name>FAD</name>
        <dbReference type="ChEBI" id="CHEBI:57692"/>
    </ligand>
</feature>
<dbReference type="Pfam" id="PF00875">
    <property type="entry name" value="DNA_photolyase"/>
    <property type="match status" value="1"/>
</dbReference>
<feature type="binding site" evidence="8">
    <location>
        <begin position="236"/>
        <end position="240"/>
    </location>
    <ligand>
        <name>FAD</name>
        <dbReference type="ChEBI" id="CHEBI:57692"/>
    </ligand>
</feature>
<dbReference type="GO" id="GO:0003904">
    <property type="term" value="F:deoxyribodipyrimidine photo-lyase activity"/>
    <property type="evidence" value="ECO:0007669"/>
    <property type="project" value="UniProtKB-EC"/>
</dbReference>
<keyword evidence="6 10" id="KW-0157">Chromophore</keyword>
<dbReference type="Gene3D" id="3.40.50.620">
    <property type="entry name" value="HUPs"/>
    <property type="match status" value="1"/>
</dbReference>
<feature type="site" description="Electron transfer via tryptophanyl radical" evidence="9">
    <location>
        <position position="303"/>
    </location>
</feature>
<keyword evidence="4 8" id="KW-0285">Flavoprotein</keyword>
<dbReference type="EMBL" id="LMCB01000015">
    <property type="protein sequence ID" value="KZL19378.1"/>
    <property type="molecule type" value="Genomic_DNA"/>
</dbReference>
<accession>A0A165YZM9</accession>
<evidence type="ECO:0000256" key="3">
    <source>
        <dbReference type="ARBA" id="ARBA00014046"/>
    </source>
</evidence>
<comment type="cofactor">
    <cofactor evidence="1">
        <name>(6R)-5,10-methylene-5,6,7,8-tetrahydrofolate</name>
        <dbReference type="ChEBI" id="CHEBI:15636"/>
    </cofactor>
</comment>
<dbReference type="AlphaFoldDB" id="A0A165YZM9"/>
<keyword evidence="13" id="KW-1185">Reference proteome</keyword>
<evidence type="ECO:0000256" key="7">
    <source>
        <dbReference type="ARBA" id="ARBA00033999"/>
    </source>
</evidence>
<evidence type="ECO:0000256" key="4">
    <source>
        <dbReference type="ARBA" id="ARBA00022630"/>
    </source>
</evidence>
<dbReference type="PANTHER" id="PTHR11455:SF9">
    <property type="entry name" value="CRYPTOCHROME CIRCADIAN CLOCK 5 ISOFORM X1"/>
    <property type="match status" value="1"/>
</dbReference>
<comment type="catalytic activity">
    <reaction evidence="7">
        <text>cyclobutadipyrimidine (in DNA) = 2 pyrimidine residues (in DNA).</text>
        <dbReference type="EC" id="4.1.99.3"/>
    </reaction>
</comment>
<evidence type="ECO:0000256" key="9">
    <source>
        <dbReference type="PIRSR" id="PIRSR602081-2"/>
    </source>
</evidence>
<comment type="cofactor">
    <cofactor evidence="8">
        <name>FAD</name>
        <dbReference type="ChEBI" id="CHEBI:57692"/>
    </cofactor>
    <text evidence="8">Binds 1 FAD per subunit.</text>
</comment>
<dbReference type="InterPro" id="IPR002081">
    <property type="entry name" value="Cryptochrome/DNA_photolyase_1"/>
</dbReference>
<gene>
    <name evidence="12" type="primary">phrB</name>
    <name evidence="12" type="ORF">PsAD2_02132</name>
</gene>
<feature type="domain" description="Photolyase/cryptochrome alpha/beta" evidence="11">
    <location>
        <begin position="4"/>
        <end position="129"/>
    </location>
</feature>
<evidence type="ECO:0000256" key="1">
    <source>
        <dbReference type="ARBA" id="ARBA00001932"/>
    </source>
</evidence>
<dbReference type="InterPro" id="IPR006050">
    <property type="entry name" value="DNA_photolyase_N"/>
</dbReference>
<comment type="caution">
    <text evidence="12">The sequence shown here is derived from an EMBL/GenBank/DDBJ whole genome shotgun (WGS) entry which is preliminary data.</text>
</comment>
<feature type="binding site" evidence="8">
    <location>
        <position position="224"/>
    </location>
    <ligand>
        <name>FAD</name>
        <dbReference type="ChEBI" id="CHEBI:57692"/>
    </ligand>
</feature>
<keyword evidence="12" id="KW-0456">Lyase</keyword>
<dbReference type="PANTHER" id="PTHR11455">
    <property type="entry name" value="CRYPTOCHROME"/>
    <property type="match status" value="1"/>
</dbReference>
<dbReference type="FunFam" id="1.10.579.10:FF:000003">
    <property type="entry name" value="Deoxyribodipyrimidine photo-lyase"/>
    <property type="match status" value="1"/>
</dbReference>
<dbReference type="SUPFAM" id="SSF48173">
    <property type="entry name" value="Cryptochrome/photolyase FAD-binding domain"/>
    <property type="match status" value="1"/>
</dbReference>
<dbReference type="InterPro" id="IPR005101">
    <property type="entry name" value="Cryptochr/Photolyase_FAD-bd"/>
</dbReference>
<feature type="site" description="Electron transfer via tryptophanyl radical" evidence="9">
    <location>
        <position position="356"/>
    </location>
</feature>
<dbReference type="InterPro" id="IPR014729">
    <property type="entry name" value="Rossmann-like_a/b/a_fold"/>
</dbReference>
<feature type="binding site" evidence="8">
    <location>
        <position position="269"/>
    </location>
    <ligand>
        <name>FAD</name>
        <dbReference type="ChEBI" id="CHEBI:57692"/>
    </ligand>
</feature>
<dbReference type="PRINTS" id="PR00147">
    <property type="entry name" value="DNAPHOTLYASE"/>
</dbReference>
<dbReference type="EC" id="4.1.99.3" evidence="2"/>
<organism evidence="12 13">
    <name type="scientific">Pseudovibrio axinellae</name>
    <dbReference type="NCBI Taxonomy" id="989403"/>
    <lineage>
        <taxon>Bacteria</taxon>
        <taxon>Pseudomonadati</taxon>
        <taxon>Pseudomonadota</taxon>
        <taxon>Alphaproteobacteria</taxon>
        <taxon>Hyphomicrobiales</taxon>
        <taxon>Stappiaceae</taxon>
        <taxon>Pseudovibrio</taxon>
    </lineage>
</organism>
<dbReference type="GO" id="GO:0071949">
    <property type="term" value="F:FAD binding"/>
    <property type="evidence" value="ECO:0007669"/>
    <property type="project" value="TreeGrafter"/>
</dbReference>
<evidence type="ECO:0000313" key="13">
    <source>
        <dbReference type="Proteomes" id="UP000076577"/>
    </source>
</evidence>
<evidence type="ECO:0000256" key="5">
    <source>
        <dbReference type="ARBA" id="ARBA00022827"/>
    </source>
</evidence>
<dbReference type="PROSITE" id="PS51645">
    <property type="entry name" value="PHR_CRY_ALPHA_BETA"/>
    <property type="match status" value="1"/>
</dbReference>
<sequence length="473" mass="54809">MALPTVIHWFRQDLRLSDNPALTAACEAGQVIALYILTDGEENARELGGASKNWLHQSLESLNESLKGHLLIMRGDARQIIKQLVAEYSITGVFWNRCYEPWRVEHDAQLKTELEEQGVPVSCFNASLLWEPRQVRKPDGGPYKVFTPFYRKGCLQAAEPRRPLPVPEQMKLHSPDEKNAFSLDDLNLLDRRPWSSRVSSKWEHGEQAAQNRLYAFLDHGLSNYKEGRNFPALSHTSRLSPHLHWGEISPNQIWWALGMLEETRDIDHFRSELGWREFSYSLLMNNPTLPKVNLNTKFDRFPWVSNREQLRAWQRGQTGIPIVDAGMRELWQTGYMHNRLRMITGSFLVKNLLLDWRLGEQWFWDCLVDADLANNSASWQWIAGCGADAAPYFRIFNPVLQGEKFDTRGEYTRRYLPELNAMPDNYLFKPWEAPQEVLQRAGVLLGEDYPHPIVDLKKSRDEAMRAFQSTKTS</sequence>
<name>A0A165YZM9_9HYPH</name>
<dbReference type="GO" id="GO:0000719">
    <property type="term" value="P:photoreactive repair"/>
    <property type="evidence" value="ECO:0007669"/>
    <property type="project" value="UniProtKB-ARBA"/>
</dbReference>
<evidence type="ECO:0000313" key="12">
    <source>
        <dbReference type="EMBL" id="KZL19378.1"/>
    </source>
</evidence>
<dbReference type="GO" id="GO:0003677">
    <property type="term" value="F:DNA binding"/>
    <property type="evidence" value="ECO:0007669"/>
    <property type="project" value="TreeGrafter"/>
</dbReference>
<dbReference type="Gene3D" id="1.10.579.10">
    <property type="entry name" value="DNA Cyclobutane Dipyrimidine Photolyase, subunit A, domain 3"/>
    <property type="match status" value="1"/>
</dbReference>
<evidence type="ECO:0000256" key="6">
    <source>
        <dbReference type="ARBA" id="ARBA00022991"/>
    </source>
</evidence>
<dbReference type="Gene3D" id="1.25.40.80">
    <property type="match status" value="1"/>
</dbReference>
<dbReference type="PATRIC" id="fig|989403.3.peg.2277"/>
<dbReference type="OrthoDB" id="9772484at2"/>
<dbReference type="STRING" id="989403.SAMN05421798_102576"/>
<evidence type="ECO:0000256" key="2">
    <source>
        <dbReference type="ARBA" id="ARBA00013149"/>
    </source>
</evidence>
<proteinExistence type="inferred from homology"/>
<dbReference type="PROSITE" id="PS00394">
    <property type="entry name" value="DNA_PHOTOLYASES_1_1"/>
    <property type="match status" value="1"/>
</dbReference>
<dbReference type="Proteomes" id="UP000076577">
    <property type="component" value="Unassembled WGS sequence"/>
</dbReference>
<dbReference type="GO" id="GO:0009416">
    <property type="term" value="P:response to light stimulus"/>
    <property type="evidence" value="ECO:0007669"/>
    <property type="project" value="TreeGrafter"/>
</dbReference>
<dbReference type="InterPro" id="IPR036155">
    <property type="entry name" value="Crypto/Photolyase_N_sf"/>
</dbReference>
<evidence type="ECO:0000256" key="10">
    <source>
        <dbReference type="RuleBase" id="RU004182"/>
    </source>
</evidence>
<reference evidence="12 13" key="1">
    <citation type="journal article" date="2016" name="Front. Microbiol.">
        <title>Comparative Genomic Analysis Reveals a Diverse Repertoire of Genes Involved in Prokaryote-Eukaryote Interactions within the Pseudovibrio Genus.</title>
        <authorList>
            <person name="Romano S."/>
            <person name="Fernandez-Guerra A."/>
            <person name="Reen F.J."/>
            <person name="Glockner F.O."/>
            <person name="Crowley S.P."/>
            <person name="O'Sullivan O."/>
            <person name="Cotter P.D."/>
            <person name="Adams C."/>
            <person name="Dobson A.D."/>
            <person name="O'Gara F."/>
        </authorList>
    </citation>
    <scope>NUCLEOTIDE SEQUENCE [LARGE SCALE GENOMIC DNA]</scope>
    <source>
        <strain evidence="12 13">Ad2</strain>
    </source>
</reference>
<protein>
    <recommendedName>
        <fullName evidence="3">Deoxyribodipyrimidine photo-lyase</fullName>
        <ecNumber evidence="2">4.1.99.3</ecNumber>
    </recommendedName>
</protein>
<feature type="site" description="Electron transfer via tryptophanyl radical" evidence="9">
    <location>
        <position position="379"/>
    </location>
</feature>
<comment type="similarity">
    <text evidence="10">Belongs to the DNA photolyase family.</text>
</comment>
<evidence type="ECO:0000256" key="8">
    <source>
        <dbReference type="PIRSR" id="PIRSR602081-1"/>
    </source>
</evidence>
<dbReference type="InterPro" id="IPR036134">
    <property type="entry name" value="Crypto/Photolyase_FAD-like_sf"/>
</dbReference>